<evidence type="ECO:0000313" key="1">
    <source>
        <dbReference type="EMBL" id="KNC72296.1"/>
    </source>
</evidence>
<proteinExistence type="predicted"/>
<sequence length="64" mass="7397">DKQNQGYLEFIHTKINILDYGSDPPAWKSLDMGILDQPYLISGQTYRIRGLLQLTQKCKVNRIS</sequence>
<gene>
    <name evidence="1" type="ORF">SARC_15151</name>
</gene>
<protein>
    <submittedName>
        <fullName evidence="1">Uncharacterized protein</fullName>
    </submittedName>
</protein>
<dbReference type="Proteomes" id="UP000054560">
    <property type="component" value="Unassembled WGS sequence"/>
</dbReference>
<dbReference type="AlphaFoldDB" id="A0A0L0F6U9"/>
<dbReference type="EMBL" id="KQ247283">
    <property type="protein sequence ID" value="KNC72296.1"/>
    <property type="molecule type" value="Genomic_DNA"/>
</dbReference>
<evidence type="ECO:0000313" key="2">
    <source>
        <dbReference type="Proteomes" id="UP000054560"/>
    </source>
</evidence>
<feature type="non-terminal residue" evidence="1">
    <location>
        <position position="64"/>
    </location>
</feature>
<reference evidence="1 2" key="1">
    <citation type="submission" date="2011-02" db="EMBL/GenBank/DDBJ databases">
        <title>The Genome Sequence of Sphaeroforma arctica JP610.</title>
        <authorList>
            <consortium name="The Broad Institute Genome Sequencing Platform"/>
            <person name="Russ C."/>
            <person name="Cuomo C."/>
            <person name="Young S.K."/>
            <person name="Zeng Q."/>
            <person name="Gargeya S."/>
            <person name="Alvarado L."/>
            <person name="Berlin A."/>
            <person name="Chapman S.B."/>
            <person name="Chen Z."/>
            <person name="Freedman E."/>
            <person name="Gellesch M."/>
            <person name="Goldberg J."/>
            <person name="Griggs A."/>
            <person name="Gujja S."/>
            <person name="Heilman E."/>
            <person name="Heiman D."/>
            <person name="Howarth C."/>
            <person name="Mehta T."/>
            <person name="Neiman D."/>
            <person name="Pearson M."/>
            <person name="Roberts A."/>
            <person name="Saif S."/>
            <person name="Shea T."/>
            <person name="Shenoy N."/>
            <person name="Sisk P."/>
            <person name="Stolte C."/>
            <person name="Sykes S."/>
            <person name="White J."/>
            <person name="Yandava C."/>
            <person name="Burger G."/>
            <person name="Gray M.W."/>
            <person name="Holland P.W.H."/>
            <person name="King N."/>
            <person name="Lang F.B.F."/>
            <person name="Roger A.J."/>
            <person name="Ruiz-Trillo I."/>
            <person name="Haas B."/>
            <person name="Nusbaum C."/>
            <person name="Birren B."/>
        </authorList>
    </citation>
    <scope>NUCLEOTIDE SEQUENCE [LARGE SCALE GENOMIC DNA]</scope>
    <source>
        <strain evidence="1 2">JP610</strain>
    </source>
</reference>
<dbReference type="GeneID" id="25915655"/>
<feature type="non-terminal residue" evidence="1">
    <location>
        <position position="1"/>
    </location>
</feature>
<name>A0A0L0F6U9_9EUKA</name>
<accession>A0A0L0F6U9</accession>
<keyword evidence="2" id="KW-1185">Reference proteome</keyword>
<dbReference type="RefSeq" id="XP_014146198.1">
    <property type="nucleotide sequence ID" value="XM_014290723.1"/>
</dbReference>
<organism evidence="1 2">
    <name type="scientific">Sphaeroforma arctica JP610</name>
    <dbReference type="NCBI Taxonomy" id="667725"/>
    <lineage>
        <taxon>Eukaryota</taxon>
        <taxon>Ichthyosporea</taxon>
        <taxon>Ichthyophonida</taxon>
        <taxon>Sphaeroforma</taxon>
    </lineage>
</organism>